<proteinExistence type="predicted"/>
<evidence type="ECO:0000313" key="2">
    <source>
        <dbReference type="Proteomes" id="UP000240538"/>
    </source>
</evidence>
<reference evidence="1 2" key="1">
    <citation type="submission" date="2017-12" db="EMBL/GenBank/DDBJ databases">
        <title>Complete genome sequence and characterization of bacteriophage phiP4-3 infecting Proteus pennea.</title>
        <authorList>
            <person name="He Y."/>
            <person name="Yang H."/>
        </authorList>
    </citation>
    <scope>NUCLEOTIDE SEQUENCE [LARGE SCALE GENOMIC DNA]</scope>
</reference>
<dbReference type="Proteomes" id="UP000240538">
    <property type="component" value="Segment"/>
</dbReference>
<evidence type="ECO:0000313" key="1">
    <source>
        <dbReference type="EMBL" id="AUM58520.1"/>
    </source>
</evidence>
<keyword evidence="2" id="KW-1185">Reference proteome</keyword>
<sequence length="48" mass="5641">MAQAVYNDTSSVVELHILAVEKYIGPTDNDFIIRLDEWTQERFKDKIQ</sequence>
<name>A0A2I6PFL7_9CAUD</name>
<gene>
    <name evidence="1" type="ORF">phiP43_162</name>
</gene>
<accession>A0A2I6PFL7</accession>
<organism evidence="1 2">
    <name type="scientific">Proteus phage phiP4-3</name>
    <dbReference type="NCBI Taxonomy" id="2065203"/>
    <lineage>
        <taxon>Viruses</taxon>
        <taxon>Duplodnaviria</taxon>
        <taxon>Heunggongvirae</taxon>
        <taxon>Uroviricota</taxon>
        <taxon>Caudoviricetes</taxon>
        <taxon>Pantevenvirales</taxon>
        <taxon>Straboviridae</taxon>
        <taxon>Bragavirus</taxon>
        <taxon>Bragavirus p43</taxon>
    </lineage>
</organism>
<dbReference type="EMBL" id="MG696114">
    <property type="protein sequence ID" value="AUM58520.1"/>
    <property type="molecule type" value="Genomic_DNA"/>
</dbReference>
<protein>
    <submittedName>
        <fullName evidence="1">Uncharacterized protein</fullName>
    </submittedName>
</protein>